<keyword evidence="3" id="KW-1185">Reference proteome</keyword>
<keyword evidence="1" id="KW-0812">Transmembrane</keyword>
<dbReference type="Proteomes" id="UP000606921">
    <property type="component" value="Unassembled WGS sequence"/>
</dbReference>
<dbReference type="RefSeq" id="WP_268963141.1">
    <property type="nucleotide sequence ID" value="NZ_CABFWF030000014.1"/>
</dbReference>
<reference evidence="2 3" key="1">
    <citation type="submission" date="2020-11" db="EMBL/GenBank/DDBJ databases">
        <authorList>
            <person name="Lassalle F."/>
        </authorList>
    </citation>
    <scope>NUCLEOTIDE SEQUENCE [LARGE SCALE GENOMIC DNA]</scope>
    <source>
        <strain evidence="2 3">JC140</strain>
    </source>
</reference>
<keyword evidence="1" id="KW-1133">Transmembrane helix</keyword>
<dbReference type="EMBL" id="CABFWF030000014">
    <property type="protein sequence ID" value="CAD7047758.1"/>
    <property type="molecule type" value="Genomic_DNA"/>
</dbReference>
<comment type="caution">
    <text evidence="2">The sequence shown here is derived from an EMBL/GenBank/DDBJ whole genome shotgun (WGS) entry which is preliminary data.</text>
</comment>
<sequence length="40" mass="4273">MRLGVSDQRSRRPQWALAANTSLIALAFAFVTALTLGVLG</sequence>
<feature type="transmembrane region" description="Helical" evidence="1">
    <location>
        <begin position="21"/>
        <end position="39"/>
    </location>
</feature>
<keyword evidence="1" id="KW-0472">Membrane</keyword>
<evidence type="ECO:0000313" key="3">
    <source>
        <dbReference type="Proteomes" id="UP000606921"/>
    </source>
</evidence>
<gene>
    <name evidence="2" type="ORF">REJC140_01293</name>
</gene>
<evidence type="ECO:0000313" key="2">
    <source>
        <dbReference type="EMBL" id="CAD7047758.1"/>
    </source>
</evidence>
<organism evidence="2 3">
    <name type="scientific">Pseudorhizobium endolithicum</name>
    <dbReference type="NCBI Taxonomy" id="1191678"/>
    <lineage>
        <taxon>Bacteria</taxon>
        <taxon>Pseudomonadati</taxon>
        <taxon>Pseudomonadota</taxon>
        <taxon>Alphaproteobacteria</taxon>
        <taxon>Hyphomicrobiales</taxon>
        <taxon>Rhizobiaceae</taxon>
        <taxon>Rhizobium/Agrobacterium group</taxon>
        <taxon>Pseudorhizobium</taxon>
    </lineage>
</organism>
<accession>A0ABM8PTI7</accession>
<evidence type="ECO:0000256" key="1">
    <source>
        <dbReference type="SAM" id="Phobius"/>
    </source>
</evidence>
<name>A0ABM8PTI7_9HYPH</name>
<proteinExistence type="predicted"/>
<protein>
    <submittedName>
        <fullName evidence="2">Uncharacterized protein</fullName>
    </submittedName>
</protein>